<dbReference type="EnsemblBacteria" id="ADF62466">
    <property type="protein sequence ID" value="ADF62466"/>
    <property type="gene ID" value="ECL_02930"/>
</dbReference>
<reference evidence="7 8" key="1">
    <citation type="journal article" date="2010" name="J. Bacteriol.">
        <title>Complete genome sequence of Enterobacter cloacae subsp. cloacae type strain ATCC 13047.</title>
        <authorList>
            <person name="Ren Y."/>
            <person name="Ren Y."/>
            <person name="Zhou Z."/>
            <person name="Guo X."/>
            <person name="Li Y."/>
            <person name="Feng L."/>
            <person name="Wang L."/>
        </authorList>
    </citation>
    <scope>NUCLEOTIDE SEQUENCE [LARGE SCALE GENOMIC DNA]</scope>
    <source>
        <strain evidence="8">ATCC 13047 / DSM 30054 / NBRC 13535 / NCTC 10005 / WDCM 00083 / NCDC 279-56</strain>
    </source>
</reference>
<dbReference type="RefSeq" id="WP_013097473.1">
    <property type="nucleotide sequence ID" value="NC_014121.1"/>
</dbReference>
<evidence type="ECO:0000256" key="4">
    <source>
        <dbReference type="ARBA" id="ARBA00023263"/>
    </source>
</evidence>
<feature type="domain" description="Fimbrial-type adhesion" evidence="6">
    <location>
        <begin position="30"/>
        <end position="177"/>
    </location>
</feature>
<dbReference type="InterPro" id="IPR036937">
    <property type="entry name" value="Adhesion_dom_fimbrial_sf"/>
</dbReference>
<dbReference type="GO" id="GO:0009289">
    <property type="term" value="C:pilus"/>
    <property type="evidence" value="ECO:0007669"/>
    <property type="project" value="UniProtKB-SubCell"/>
</dbReference>
<dbReference type="EMBL" id="CP001918">
    <property type="protein sequence ID" value="ADF62466.1"/>
    <property type="molecule type" value="Genomic_DNA"/>
</dbReference>
<keyword evidence="8" id="KW-1185">Reference proteome</keyword>
<name>A0A0H3CLG9_ENTCC</name>
<dbReference type="OrthoDB" id="6466381at2"/>
<dbReference type="HOGENOM" id="CLU_088965_0_3_6"/>
<sequence length="178" mass="17915">MKKKMIIAGIAAGMACASVSVFASSGEGQINFTGEIIDSACTVVNGLSNPLNVSLGKVSKSAFTGSGSTTSTTRFSIQLKDCPETVTSASVTFGGTPDSNNKDILAVTSGTGSASGVGVQLLDKTENPLSLYTASAAYTLTPGTTTNDLQFGARYIQTGGTVSAGLANAASTFTIVYN</sequence>
<dbReference type="Proteomes" id="UP000002363">
    <property type="component" value="Chromosome"/>
</dbReference>
<evidence type="ECO:0000256" key="2">
    <source>
        <dbReference type="ARBA" id="ARBA00006671"/>
    </source>
</evidence>
<dbReference type="PROSITE" id="PS51257">
    <property type="entry name" value="PROKAR_LIPOPROTEIN"/>
    <property type="match status" value="1"/>
</dbReference>
<evidence type="ECO:0000313" key="7">
    <source>
        <dbReference type="EMBL" id="ADF62466.1"/>
    </source>
</evidence>
<comment type="similarity">
    <text evidence="2">Belongs to the fimbrial protein family.</text>
</comment>
<dbReference type="Gene3D" id="2.60.40.1090">
    <property type="entry name" value="Fimbrial-type adhesion domain"/>
    <property type="match status" value="1"/>
</dbReference>
<dbReference type="eggNOG" id="COG3539">
    <property type="taxonomic scope" value="Bacteria"/>
</dbReference>
<dbReference type="AlphaFoldDB" id="A0A0H3CLG9"/>
<organism evidence="7 8">
    <name type="scientific">Enterobacter cloacae subsp. cloacae (strain ATCC 13047 / DSM 30054 / NBRC 13535 / NCTC 10005 / WDCM 00083 / NCDC 279-56)</name>
    <dbReference type="NCBI Taxonomy" id="716541"/>
    <lineage>
        <taxon>Bacteria</taxon>
        <taxon>Pseudomonadati</taxon>
        <taxon>Pseudomonadota</taxon>
        <taxon>Gammaproteobacteria</taxon>
        <taxon>Enterobacterales</taxon>
        <taxon>Enterobacteriaceae</taxon>
        <taxon>Enterobacter</taxon>
        <taxon>Enterobacter cloacae complex</taxon>
    </lineage>
</organism>
<feature type="signal peptide" evidence="5">
    <location>
        <begin position="1"/>
        <end position="23"/>
    </location>
</feature>
<dbReference type="STRING" id="716541.ECL_02930"/>
<dbReference type="InterPro" id="IPR008966">
    <property type="entry name" value="Adhesion_dom_sf"/>
</dbReference>
<dbReference type="Pfam" id="PF00419">
    <property type="entry name" value="Fimbrial"/>
    <property type="match status" value="1"/>
</dbReference>
<dbReference type="GO" id="GO:0043709">
    <property type="term" value="P:cell adhesion involved in single-species biofilm formation"/>
    <property type="evidence" value="ECO:0007669"/>
    <property type="project" value="TreeGrafter"/>
</dbReference>
<keyword evidence="3 5" id="KW-0732">Signal</keyword>
<accession>A0A0H3CLG9</accession>
<gene>
    <name evidence="7" type="ordered locus">ECL_02930</name>
</gene>
<dbReference type="InterPro" id="IPR050263">
    <property type="entry name" value="Bact_Fimbrial_Adh_Pro"/>
</dbReference>
<protein>
    <recommendedName>
        <fullName evidence="6">Fimbrial-type adhesion domain-containing protein</fullName>
    </recommendedName>
</protein>
<dbReference type="PATRIC" id="fig|716541.4.peg.3099"/>
<dbReference type="SUPFAM" id="SSF49401">
    <property type="entry name" value="Bacterial adhesins"/>
    <property type="match status" value="1"/>
</dbReference>
<proteinExistence type="inferred from homology"/>
<keyword evidence="4" id="KW-0281">Fimbrium</keyword>
<evidence type="ECO:0000256" key="1">
    <source>
        <dbReference type="ARBA" id="ARBA00004561"/>
    </source>
</evidence>
<dbReference type="PANTHER" id="PTHR33420:SF3">
    <property type="entry name" value="FIMBRIAL SUBUNIT ELFA"/>
    <property type="match status" value="1"/>
</dbReference>
<evidence type="ECO:0000313" key="8">
    <source>
        <dbReference type="Proteomes" id="UP000002363"/>
    </source>
</evidence>
<dbReference type="PANTHER" id="PTHR33420">
    <property type="entry name" value="FIMBRIAL SUBUNIT ELFA-RELATED"/>
    <property type="match status" value="1"/>
</dbReference>
<evidence type="ECO:0000256" key="3">
    <source>
        <dbReference type="ARBA" id="ARBA00022729"/>
    </source>
</evidence>
<comment type="subcellular location">
    <subcellularLocation>
        <location evidence="1">Fimbrium</location>
    </subcellularLocation>
</comment>
<evidence type="ECO:0000256" key="5">
    <source>
        <dbReference type="SAM" id="SignalP"/>
    </source>
</evidence>
<feature type="chain" id="PRO_5002606366" description="Fimbrial-type adhesion domain-containing protein" evidence="5">
    <location>
        <begin position="24"/>
        <end position="178"/>
    </location>
</feature>
<dbReference type="InterPro" id="IPR000259">
    <property type="entry name" value="Adhesion_dom_fimbrial"/>
</dbReference>
<dbReference type="KEGG" id="enc:ECL_02930"/>
<evidence type="ECO:0000259" key="6">
    <source>
        <dbReference type="Pfam" id="PF00419"/>
    </source>
</evidence>